<accession>A0A0D6IJD9</accession>
<comment type="caution">
    <text evidence="1">The sequence shown here is derived from an EMBL/GenBank/DDBJ whole genome shotgun (WGS) entry which is preliminary data.</text>
</comment>
<dbReference type="AlphaFoldDB" id="A0A0D6IJD9"/>
<dbReference type="InterPro" id="IPR018655">
    <property type="entry name" value="DUF2086"/>
</dbReference>
<evidence type="ECO:0000313" key="2">
    <source>
        <dbReference type="Proteomes" id="UP001141992"/>
    </source>
</evidence>
<dbReference type="eggNOG" id="COG3826">
    <property type="taxonomic scope" value="Bacteria"/>
</dbReference>
<dbReference type="Pfam" id="PF09859">
    <property type="entry name" value="Oxygenase-NA"/>
    <property type="match status" value="1"/>
</dbReference>
<dbReference type="EMBL" id="JAPZVI010000021">
    <property type="protein sequence ID" value="MCZ8404173.1"/>
    <property type="molecule type" value="Genomic_DNA"/>
</dbReference>
<name>A0A0D6IJD9_ALCXX</name>
<dbReference type="Proteomes" id="UP001141992">
    <property type="component" value="Unassembled WGS sequence"/>
</dbReference>
<gene>
    <name evidence="1" type="ORF">O9570_22135</name>
</gene>
<dbReference type="RefSeq" id="WP_024070267.1">
    <property type="nucleotide sequence ID" value="NZ_CAJFDJ010000002.1"/>
</dbReference>
<proteinExistence type="predicted"/>
<organism evidence="1 2">
    <name type="scientific">Alcaligenes xylosoxydans xylosoxydans</name>
    <name type="common">Achromobacter xylosoxidans</name>
    <dbReference type="NCBI Taxonomy" id="85698"/>
    <lineage>
        <taxon>Bacteria</taxon>
        <taxon>Pseudomonadati</taxon>
        <taxon>Pseudomonadota</taxon>
        <taxon>Betaproteobacteria</taxon>
        <taxon>Burkholderiales</taxon>
        <taxon>Alcaligenaceae</taxon>
        <taxon>Achromobacter</taxon>
    </lineage>
</organism>
<sequence length="216" mass="23215">MSAPLSLRRYDWDHIQRQLDAEGWAPLPALFSAAQAVAMARAFDDAQAMPSGVDGDTWRSLRPPLPSGLDALQGALRARLAPLADAWARRLGRAAPAATAMAPPCLNRLRQDGFLPLRHAADDAAFPFGLIALLSEPGQDFTGGEFVMTEQRPRQQSRPMVLPLQRGDAAVIAVAHRPVHGANGDYRATLRHAVSRVRSGERVGLSLPLDGLSAPP</sequence>
<dbReference type="KEGG" id="axx:ERS451415_05147"/>
<protein>
    <submittedName>
        <fullName evidence="1">2OG-Fe(II) oxygenase</fullName>
    </submittedName>
</protein>
<reference evidence="1" key="1">
    <citation type="submission" date="2022-12" db="EMBL/GenBank/DDBJ databases">
        <authorList>
            <person name="Voronina O.L."/>
            <person name="Kunda M.S."/>
            <person name="Ryzhova N."/>
            <person name="Aksenova E.I."/>
        </authorList>
    </citation>
    <scope>NUCLEOTIDE SEQUENCE</scope>
    <source>
        <strain evidence="1">SCCH136:Ach223948</strain>
    </source>
</reference>
<evidence type="ECO:0000313" key="1">
    <source>
        <dbReference type="EMBL" id="MCZ8404173.1"/>
    </source>
</evidence>